<organism evidence="1 2">
    <name type="scientific">Sphingobacterium deserti</name>
    <dbReference type="NCBI Taxonomy" id="1229276"/>
    <lineage>
        <taxon>Bacteria</taxon>
        <taxon>Pseudomonadati</taxon>
        <taxon>Bacteroidota</taxon>
        <taxon>Sphingobacteriia</taxon>
        <taxon>Sphingobacteriales</taxon>
        <taxon>Sphingobacteriaceae</taxon>
        <taxon>Sphingobacterium</taxon>
    </lineage>
</organism>
<dbReference type="PROSITE" id="PS51257">
    <property type="entry name" value="PROKAR_LIPOPROTEIN"/>
    <property type="match status" value="1"/>
</dbReference>
<comment type="caution">
    <text evidence="1">The sequence shown here is derived from an EMBL/GenBank/DDBJ whole genome shotgun (WGS) entry which is preliminary data.</text>
</comment>
<proteinExistence type="predicted"/>
<dbReference type="PATRIC" id="fig|1229276.3.peg.1082"/>
<name>A0A0B8T937_9SPHI</name>
<dbReference type="Proteomes" id="UP000031802">
    <property type="component" value="Unassembled WGS sequence"/>
</dbReference>
<dbReference type="InterPro" id="IPR024653">
    <property type="entry name" value="Peptidase_M10/M27/M57"/>
</dbReference>
<keyword evidence="2" id="KW-1185">Reference proteome</keyword>
<gene>
    <name evidence="1" type="ORF">DI53_1049</name>
</gene>
<accession>A0A0B8T937</accession>
<evidence type="ECO:0008006" key="3">
    <source>
        <dbReference type="Google" id="ProtNLM"/>
    </source>
</evidence>
<dbReference type="Gene3D" id="3.40.390.10">
    <property type="entry name" value="Collagenase (Catalytic Domain)"/>
    <property type="match status" value="1"/>
</dbReference>
<dbReference type="EMBL" id="JJMU01000015">
    <property type="protein sequence ID" value="KGE15184.1"/>
    <property type="molecule type" value="Genomic_DNA"/>
</dbReference>
<dbReference type="InterPro" id="IPR024079">
    <property type="entry name" value="MetalloPept_cat_dom_sf"/>
</dbReference>
<reference evidence="1 2" key="2">
    <citation type="journal article" date="2015" name="PLoS ONE">
        <title>Whole-Genome Optical Mapping and Finished Genome Sequence of Sphingobacterium deserti sp. nov., a New Species Isolated from the Western Desert of China.</title>
        <authorList>
            <person name="Teng C."/>
            <person name="Zhou Z."/>
            <person name="Molnar I."/>
            <person name="Li X."/>
            <person name="Tang R."/>
            <person name="Chen M."/>
            <person name="Wang L."/>
            <person name="Su S."/>
            <person name="Zhang W."/>
            <person name="Lin M."/>
        </authorList>
    </citation>
    <scope>NUCLEOTIDE SEQUENCE [LARGE SCALE GENOMIC DNA]</scope>
    <source>
        <strain evidence="2">ACCC05744</strain>
    </source>
</reference>
<dbReference type="SUPFAM" id="SSF55486">
    <property type="entry name" value="Metalloproteases ('zincins'), catalytic domain"/>
    <property type="match status" value="1"/>
</dbReference>
<dbReference type="AlphaFoldDB" id="A0A0B8T937"/>
<dbReference type="OrthoDB" id="626541at2"/>
<reference evidence="2" key="1">
    <citation type="submission" date="2014-04" db="EMBL/GenBank/DDBJ databases">
        <title>Whole-Genome optical mapping and complete genome sequence of Sphingobacterium deserti sp. nov., a new spaces isolated from desert in the west of China.</title>
        <authorList>
            <person name="Teng C."/>
            <person name="Zhou Z."/>
            <person name="Li X."/>
            <person name="Chen M."/>
            <person name="Lin M."/>
            <person name="Wang L."/>
            <person name="Su S."/>
            <person name="Zhang C."/>
            <person name="Zhang W."/>
        </authorList>
    </citation>
    <scope>NUCLEOTIDE SEQUENCE [LARGE SCALE GENOMIC DNA]</scope>
    <source>
        <strain evidence="2">ACCC05744</strain>
    </source>
</reference>
<protein>
    <recommendedName>
        <fullName evidence="3">Dual-action HEIGH metallo-peptidase</fullName>
    </recommendedName>
</protein>
<dbReference type="GO" id="GO:0008237">
    <property type="term" value="F:metallopeptidase activity"/>
    <property type="evidence" value="ECO:0007669"/>
    <property type="project" value="InterPro"/>
</dbReference>
<sequence>MRTRILFLAVIASTVISQSCKKDNAAIVPTEQDEVSTVNSALAQLGFDTTSVIIKGDNIFVEEDIVLKKSELFKTQPRQAVIKPNVSLPTGPWAYRLRSFTYFISNSLSNHRHVAAGMDELRRVMPSDVAITRVYNEAAADLVFRGYNEVSRVCGFASWPTFNYTSLNFANMIVGESVNINLYNWRNLNESQRKALIAHEVGHAIGIRHTNWRAGEQEVIPGPSGTTYGAYTVPNTNNTGTNPDPSSIFNGGSCGRSWGSGFTENDRRAIVYVSIGLTI</sequence>
<dbReference type="eggNOG" id="COG5549">
    <property type="taxonomic scope" value="Bacteria"/>
</dbReference>
<dbReference type="STRING" id="1229276.DI53_1049"/>
<dbReference type="Pfam" id="PF12388">
    <property type="entry name" value="Peptidase_M57"/>
    <property type="match status" value="1"/>
</dbReference>
<evidence type="ECO:0000313" key="2">
    <source>
        <dbReference type="Proteomes" id="UP000031802"/>
    </source>
</evidence>
<dbReference type="RefSeq" id="WP_037496232.1">
    <property type="nucleotide sequence ID" value="NZ_JJMU01000015.1"/>
</dbReference>
<evidence type="ECO:0000313" key="1">
    <source>
        <dbReference type="EMBL" id="KGE15184.1"/>
    </source>
</evidence>